<gene>
    <name evidence="6" type="ORF">AG1IA_04336</name>
</gene>
<keyword evidence="3" id="KW-0789">Thiol protease inhibitor</keyword>
<evidence type="ECO:0000313" key="6">
    <source>
        <dbReference type="EMBL" id="ELU41633.1"/>
    </source>
</evidence>
<accession>L8WXX8</accession>
<evidence type="ECO:0000256" key="5">
    <source>
        <dbReference type="ARBA" id="ARBA00025775"/>
    </source>
</evidence>
<sequence>MAYKKTSRAARPARPSPIHFYTPVGTLNMSSSVQQGVCTPIMIWGGDDVMSLRPGRYLVRFIVEGDQDFVGGMYATGKGFHNPIGLDPNRPEFYGQQQWVFEPASEEGRDVYTINSRPGESWNYGSENPMPGGPIFLAQPNPFRVQRSEGSQGRHIFTIAPTQQLIGATLYVGAREEREVSCELEWPVAMALILAMES</sequence>
<comment type="similarity">
    <text evidence="5">Belongs to the protease inhibitor I48 family.</text>
</comment>
<comment type="function">
    <text evidence="4">Binds and inhibits cysteine proteinases. Inhibits most strongly papain and cathepsin L, more weakly bromelain and cathepsin B while it is completely ineffective against cathepsin H.</text>
</comment>
<organism evidence="6 7">
    <name type="scientific">Thanatephorus cucumeris (strain AG1-IA)</name>
    <name type="common">Rice sheath blight fungus</name>
    <name type="synonym">Rhizoctonia solani</name>
    <dbReference type="NCBI Taxonomy" id="983506"/>
    <lineage>
        <taxon>Eukaryota</taxon>
        <taxon>Fungi</taxon>
        <taxon>Dikarya</taxon>
        <taxon>Basidiomycota</taxon>
        <taxon>Agaricomycotina</taxon>
        <taxon>Agaricomycetes</taxon>
        <taxon>Cantharellales</taxon>
        <taxon>Ceratobasidiaceae</taxon>
        <taxon>Rhizoctonia</taxon>
        <taxon>Rhizoctonia solani AG-1</taxon>
    </lineage>
</organism>
<dbReference type="Gene3D" id="2.80.10.50">
    <property type="match status" value="1"/>
</dbReference>
<comment type="subunit">
    <text evidence="1">Homodimer.</text>
</comment>
<comment type="caution">
    <text evidence="6">The sequence shown here is derived from an EMBL/GenBank/DDBJ whole genome shotgun (WGS) entry which is preliminary data.</text>
</comment>
<evidence type="ECO:0000256" key="4">
    <source>
        <dbReference type="ARBA" id="ARBA00024855"/>
    </source>
</evidence>
<evidence type="ECO:0000256" key="2">
    <source>
        <dbReference type="ARBA" id="ARBA00022690"/>
    </source>
</evidence>
<protein>
    <submittedName>
        <fullName evidence="6">Peptidase inhibitor clitocypin domain-containing protein</fullName>
    </submittedName>
</protein>
<dbReference type="OrthoDB" id="3206272at2759"/>
<proteinExistence type="inferred from homology"/>
<evidence type="ECO:0000256" key="3">
    <source>
        <dbReference type="ARBA" id="ARBA00022704"/>
    </source>
</evidence>
<dbReference type="HOGENOM" id="CLU_1378967_0_0_1"/>
<evidence type="ECO:0000256" key="1">
    <source>
        <dbReference type="ARBA" id="ARBA00011738"/>
    </source>
</evidence>
<evidence type="ECO:0000313" key="7">
    <source>
        <dbReference type="Proteomes" id="UP000011668"/>
    </source>
</evidence>
<keyword evidence="2" id="KW-0646">Protease inhibitor</keyword>
<name>L8WXX8_THACA</name>
<dbReference type="Proteomes" id="UP000011668">
    <property type="component" value="Unassembled WGS sequence"/>
</dbReference>
<reference evidence="6 7" key="1">
    <citation type="journal article" date="2013" name="Nat. Commun.">
        <title>The evolution and pathogenic mechanisms of the rice sheath blight pathogen.</title>
        <authorList>
            <person name="Zheng A."/>
            <person name="Lin R."/>
            <person name="Xu L."/>
            <person name="Qin P."/>
            <person name="Tang C."/>
            <person name="Ai P."/>
            <person name="Zhang D."/>
            <person name="Liu Y."/>
            <person name="Sun Z."/>
            <person name="Feng H."/>
            <person name="Wang Y."/>
            <person name="Chen Y."/>
            <person name="Liang X."/>
            <person name="Fu R."/>
            <person name="Li Q."/>
            <person name="Zhang J."/>
            <person name="Yu X."/>
            <person name="Xie Z."/>
            <person name="Ding L."/>
            <person name="Guan P."/>
            <person name="Tang J."/>
            <person name="Liang Y."/>
            <person name="Wang S."/>
            <person name="Deng Q."/>
            <person name="Li S."/>
            <person name="Zhu J."/>
            <person name="Wang L."/>
            <person name="Liu H."/>
            <person name="Li P."/>
        </authorList>
    </citation>
    <scope>NUCLEOTIDE SEQUENCE [LARGE SCALE GENOMIC DNA]</scope>
    <source>
        <strain evidence="7">AG-1 IA</strain>
    </source>
</reference>
<dbReference type="InterPro" id="IPR019508">
    <property type="entry name" value="Prot_inh_I48_clitocypin"/>
</dbReference>
<keyword evidence="7" id="KW-1185">Reference proteome</keyword>
<dbReference type="AlphaFoldDB" id="L8WXX8"/>
<dbReference type="GO" id="GO:0004869">
    <property type="term" value="F:cysteine-type endopeptidase inhibitor activity"/>
    <property type="evidence" value="ECO:0007669"/>
    <property type="project" value="UniProtKB-KW"/>
</dbReference>
<dbReference type="EMBL" id="AFRT01001024">
    <property type="protein sequence ID" value="ELU41633.1"/>
    <property type="molecule type" value="Genomic_DNA"/>
</dbReference>
<dbReference type="Pfam" id="PF10467">
    <property type="entry name" value="Inhibitor_I48"/>
    <property type="match status" value="1"/>
</dbReference>